<dbReference type="Gene3D" id="3.40.1180.10">
    <property type="entry name" value="Decaprenyl diphosphate synthase-like"/>
    <property type="match status" value="1"/>
</dbReference>
<gene>
    <name evidence="3" type="ORF">LEA_13302</name>
</gene>
<dbReference type="AlphaFoldDB" id="K1T0I8"/>
<reference evidence="3" key="1">
    <citation type="journal article" date="2013" name="Environ. Microbiol.">
        <title>Microbiota from the distal guts of lean and obese adolescents exhibit partial functional redundancy besides clear differences in community structure.</title>
        <authorList>
            <person name="Ferrer M."/>
            <person name="Ruiz A."/>
            <person name="Lanza F."/>
            <person name="Haange S.B."/>
            <person name="Oberbach A."/>
            <person name="Till H."/>
            <person name="Bargiela R."/>
            <person name="Campoy C."/>
            <person name="Segura M.T."/>
            <person name="Richter M."/>
            <person name="von Bergen M."/>
            <person name="Seifert J."/>
            <person name="Suarez A."/>
        </authorList>
    </citation>
    <scope>NUCLEOTIDE SEQUENCE</scope>
</reference>
<name>K1T0I8_9ZZZZ</name>
<comment type="cofactor">
    <cofactor evidence="1">
        <name>Mg(2+)</name>
        <dbReference type="ChEBI" id="CHEBI:18420"/>
    </cofactor>
</comment>
<dbReference type="PANTHER" id="PTHR10291:SF0">
    <property type="entry name" value="DEHYDRODOLICHYL DIPHOSPHATE SYNTHASE 2"/>
    <property type="match status" value="1"/>
</dbReference>
<dbReference type="EMBL" id="AJWY01009027">
    <property type="protein sequence ID" value="EKC59550.1"/>
    <property type="molecule type" value="Genomic_DNA"/>
</dbReference>
<dbReference type="NCBIfam" id="TIGR00055">
    <property type="entry name" value="uppS"/>
    <property type="match status" value="1"/>
</dbReference>
<dbReference type="InterPro" id="IPR001441">
    <property type="entry name" value="UPP_synth-like"/>
</dbReference>
<dbReference type="InterPro" id="IPR018520">
    <property type="entry name" value="UPP_synth-like_CS"/>
</dbReference>
<dbReference type="Pfam" id="PF01255">
    <property type="entry name" value="Prenyltransf"/>
    <property type="match status" value="1"/>
</dbReference>
<dbReference type="InterPro" id="IPR036424">
    <property type="entry name" value="UPP_synth-like_sf"/>
</dbReference>
<dbReference type="GO" id="GO:0045547">
    <property type="term" value="F:ditrans,polycis-polyprenyl diphosphate synthase [(2E,6E)-farnesyl diphosphate specific] activity"/>
    <property type="evidence" value="ECO:0007669"/>
    <property type="project" value="TreeGrafter"/>
</dbReference>
<dbReference type="SUPFAM" id="SSF64005">
    <property type="entry name" value="Undecaprenyl diphosphate synthase"/>
    <property type="match status" value="1"/>
</dbReference>
<comment type="caution">
    <text evidence="3">The sequence shown here is derived from an EMBL/GenBank/DDBJ whole genome shotgun (WGS) entry which is preliminary data.</text>
</comment>
<feature type="non-terminal residue" evidence="3">
    <location>
        <position position="1"/>
    </location>
</feature>
<accession>K1T0I8</accession>
<keyword evidence="2" id="KW-0808">Transferase</keyword>
<proteinExistence type="inferred from homology"/>
<dbReference type="CDD" id="cd00475">
    <property type="entry name" value="Cis_IPPS"/>
    <property type="match status" value="1"/>
</dbReference>
<evidence type="ECO:0000313" key="3">
    <source>
        <dbReference type="EMBL" id="EKC59550.1"/>
    </source>
</evidence>
<dbReference type="PANTHER" id="PTHR10291">
    <property type="entry name" value="DEHYDRODOLICHYL DIPHOSPHATE SYNTHASE FAMILY MEMBER"/>
    <property type="match status" value="1"/>
</dbReference>
<dbReference type="GO" id="GO:0016094">
    <property type="term" value="P:polyprenol biosynthetic process"/>
    <property type="evidence" value="ECO:0007669"/>
    <property type="project" value="TreeGrafter"/>
</dbReference>
<organism evidence="3">
    <name type="scientific">human gut metagenome</name>
    <dbReference type="NCBI Taxonomy" id="408170"/>
    <lineage>
        <taxon>unclassified sequences</taxon>
        <taxon>metagenomes</taxon>
        <taxon>organismal metagenomes</taxon>
    </lineage>
</organism>
<evidence type="ECO:0000256" key="2">
    <source>
        <dbReference type="ARBA" id="ARBA00022679"/>
    </source>
</evidence>
<protein>
    <submittedName>
        <fullName evidence="3">Undecaprenyl diphosphate synthase</fullName>
    </submittedName>
</protein>
<dbReference type="PROSITE" id="PS01066">
    <property type="entry name" value="UPP_SYNTHASE"/>
    <property type="match status" value="1"/>
</dbReference>
<dbReference type="HAMAP" id="MF_01139">
    <property type="entry name" value="ISPT"/>
    <property type="match status" value="1"/>
</dbReference>
<sequence>GLPRKAGHSQGAKVFRRTVEDCRDIGIKYCTFYAFSTENWKRPKDEVDAIMKLLVKYLDDIRSMAQKNTRIIFLGDKSAFDDDIQARLVEIEEISKNNDGLYVLVALNYGGKDEILTAAKRLARDYKEGKVDLDGFTEDDFDNYLYTKGIPPVDLIIRPSGEQRTSNFLIWQGAYAELLFMDVLWPDFSKKDLIAACDEYARRNRRFGGL</sequence>
<evidence type="ECO:0000256" key="1">
    <source>
        <dbReference type="ARBA" id="ARBA00001946"/>
    </source>
</evidence>